<protein>
    <submittedName>
        <fullName evidence="3">Type IV secretion protein DotU</fullName>
    </submittedName>
    <submittedName>
        <fullName evidence="4">Uncharacterized protein conserved in bacteria</fullName>
    </submittedName>
</protein>
<gene>
    <name evidence="3" type="ORF">BWD10_09155</name>
    <name evidence="4" type="ORF">SAMEA4504057_00781</name>
</gene>
<keyword evidence="1" id="KW-0472">Membrane</keyword>
<evidence type="ECO:0000313" key="4">
    <source>
        <dbReference type="EMBL" id="SNU79288.1"/>
    </source>
</evidence>
<dbReference type="InterPro" id="IPR038522">
    <property type="entry name" value="T4/T6SS_DotU_sf"/>
</dbReference>
<keyword evidence="1" id="KW-1133">Transmembrane helix</keyword>
<sequence>MNNQFLIRSSLRDTAIAVAALSAGATPETTATWHEHGKALVTQFKNHLHENGFSSEEIDALSYAQCALLDEIALKHLQGQDRDAWEMEPLQVHFFQSYHAGDVLCDRIEELCTHKSPNTKIAEGYLSILNLGFRGRYILDEQEAQKWRNELSRFLPKPAYTATETSDGHFFHSDQKGTLLPKSFSFNPGWVFACLLAVTIVTYFIYDFYLSGLAQQITTK</sequence>
<dbReference type="AlphaFoldDB" id="A0AB38DPM0"/>
<name>A0AB38DPM0_9NEIS</name>
<dbReference type="InterPro" id="IPR017732">
    <property type="entry name" value="T4/T6SS_DotU"/>
</dbReference>
<organism evidence="4 6">
    <name type="scientific">Neisseria zoodegmatis</name>
    <dbReference type="NCBI Taxonomy" id="326523"/>
    <lineage>
        <taxon>Bacteria</taxon>
        <taxon>Pseudomonadati</taxon>
        <taxon>Pseudomonadota</taxon>
        <taxon>Betaproteobacteria</taxon>
        <taxon>Neisseriales</taxon>
        <taxon>Neisseriaceae</taxon>
        <taxon>Neisseria</taxon>
    </lineage>
</organism>
<proteinExistence type="predicted"/>
<keyword evidence="1" id="KW-0812">Transmembrane</keyword>
<keyword evidence="5" id="KW-1185">Reference proteome</keyword>
<dbReference type="Proteomes" id="UP000193466">
    <property type="component" value="Unassembled WGS sequence"/>
</dbReference>
<reference evidence="4 6" key="2">
    <citation type="submission" date="2017-06" db="EMBL/GenBank/DDBJ databases">
        <authorList>
            <consortium name="Pathogen Informatics"/>
        </authorList>
    </citation>
    <scope>NUCLEOTIDE SEQUENCE [LARGE SCALE GENOMIC DNA]</scope>
    <source>
        <strain evidence="4 6">NCTC12230</strain>
    </source>
</reference>
<dbReference type="Proteomes" id="UP000215033">
    <property type="component" value="Chromosome 1"/>
</dbReference>
<evidence type="ECO:0000313" key="5">
    <source>
        <dbReference type="Proteomes" id="UP000193466"/>
    </source>
</evidence>
<dbReference type="Gene3D" id="1.25.40.590">
    <property type="entry name" value="Type IV / VI secretion system, DotU"/>
    <property type="match status" value="1"/>
</dbReference>
<evidence type="ECO:0000256" key="1">
    <source>
        <dbReference type="SAM" id="Phobius"/>
    </source>
</evidence>
<evidence type="ECO:0000313" key="6">
    <source>
        <dbReference type="Proteomes" id="UP000215033"/>
    </source>
</evidence>
<evidence type="ECO:0000313" key="3">
    <source>
        <dbReference type="EMBL" id="OSI09434.1"/>
    </source>
</evidence>
<dbReference type="KEGG" id="nzo:SAMEA4504057_0781"/>
<dbReference type="Pfam" id="PF09850">
    <property type="entry name" value="DotU"/>
    <property type="match status" value="1"/>
</dbReference>
<accession>A0AB38DPM0</accession>
<dbReference type="RefSeq" id="WP_085364068.1">
    <property type="nucleotide sequence ID" value="NZ_JAUNKT010000015.1"/>
</dbReference>
<feature type="domain" description="Type IV / VI secretion system DotU" evidence="2">
    <location>
        <begin position="10"/>
        <end position="207"/>
    </location>
</feature>
<evidence type="ECO:0000259" key="2">
    <source>
        <dbReference type="Pfam" id="PF09850"/>
    </source>
</evidence>
<dbReference type="EMBL" id="MTBM01000013">
    <property type="protein sequence ID" value="OSI09434.1"/>
    <property type="molecule type" value="Genomic_DNA"/>
</dbReference>
<dbReference type="EMBL" id="LT906434">
    <property type="protein sequence ID" value="SNU79288.1"/>
    <property type="molecule type" value="Genomic_DNA"/>
</dbReference>
<dbReference type="PANTHER" id="PTHR38033">
    <property type="entry name" value="MEMBRANE PROTEIN-RELATED"/>
    <property type="match status" value="1"/>
</dbReference>
<dbReference type="NCBIfam" id="TIGR03349">
    <property type="entry name" value="IV_VI_DotU"/>
    <property type="match status" value="1"/>
</dbReference>
<dbReference type="PANTHER" id="PTHR38033:SF1">
    <property type="entry name" value="DOTU FAMILY TYPE IV_VI SECRETION SYSTEM PROTEIN"/>
    <property type="match status" value="1"/>
</dbReference>
<reference evidence="3 5" key="1">
    <citation type="submission" date="2017-01" db="EMBL/GenBank/DDBJ databases">
        <authorList>
            <person name="Wolfgang W.J."/>
            <person name="Cole J."/>
            <person name="Wroblewski D."/>
            <person name="Mcginnis J."/>
            <person name="Musser K.A."/>
        </authorList>
    </citation>
    <scope>NUCLEOTIDE SEQUENCE [LARGE SCALE GENOMIC DNA]</scope>
    <source>
        <strain evidence="3 5">DSM 21643</strain>
    </source>
</reference>
<feature type="transmembrane region" description="Helical" evidence="1">
    <location>
        <begin position="190"/>
        <end position="210"/>
    </location>
</feature>